<proteinExistence type="predicted"/>
<evidence type="ECO:0000313" key="3">
    <source>
        <dbReference type="Proteomes" id="UP000489600"/>
    </source>
</evidence>
<evidence type="ECO:0000313" key="2">
    <source>
        <dbReference type="EMBL" id="VVB14723.1"/>
    </source>
</evidence>
<sequence>MESLFLDKIGLFSNQISRDDLKAGDHIYSWRTAFVYAHHGIYIGDGKVIHFTRGDGLEIGTGTFLDKIIVGSVPNHGGDNNPCPNCGHQSNLDGVISSCLDCFLSGGNLYLFEYGVSPAIFLAKLRGGTCTIATSDPSDEVISRAKFLLSRNVFGNYHPFENNCEDFAIYCKTSLMVGKDYVLGRSGQASSVSAVAFASRMVSPWASNAIRLFTDIGMRKDVMKVPVESLVAVNTSAREG</sequence>
<dbReference type="PANTHER" id="PTHR46137">
    <property type="entry name" value="OS05G0310600 PROTEIN"/>
    <property type="match status" value="1"/>
</dbReference>
<dbReference type="PANTHER" id="PTHR46137:SF17">
    <property type="entry name" value="LRAT DOMAIN-CONTAINING PROTEIN"/>
    <property type="match status" value="1"/>
</dbReference>
<organism evidence="2 3">
    <name type="scientific">Arabis nemorensis</name>
    <dbReference type="NCBI Taxonomy" id="586526"/>
    <lineage>
        <taxon>Eukaryota</taxon>
        <taxon>Viridiplantae</taxon>
        <taxon>Streptophyta</taxon>
        <taxon>Embryophyta</taxon>
        <taxon>Tracheophyta</taxon>
        <taxon>Spermatophyta</taxon>
        <taxon>Magnoliopsida</taxon>
        <taxon>eudicotyledons</taxon>
        <taxon>Gunneridae</taxon>
        <taxon>Pentapetalae</taxon>
        <taxon>rosids</taxon>
        <taxon>malvids</taxon>
        <taxon>Brassicales</taxon>
        <taxon>Brassicaceae</taxon>
        <taxon>Arabideae</taxon>
        <taxon>Arabis</taxon>
    </lineage>
</organism>
<keyword evidence="3" id="KW-1185">Reference proteome</keyword>
<feature type="domain" description="LRAT" evidence="1">
    <location>
        <begin position="28"/>
        <end position="180"/>
    </location>
</feature>
<dbReference type="Pfam" id="PF04970">
    <property type="entry name" value="LRAT"/>
    <property type="match status" value="1"/>
</dbReference>
<dbReference type="PROSITE" id="PS51934">
    <property type="entry name" value="LRAT"/>
    <property type="match status" value="1"/>
</dbReference>
<name>A0A565CLW7_9BRAS</name>
<reference evidence="2" key="1">
    <citation type="submission" date="2019-07" db="EMBL/GenBank/DDBJ databases">
        <authorList>
            <person name="Dittberner H."/>
        </authorList>
    </citation>
    <scope>NUCLEOTIDE SEQUENCE [LARGE SCALE GENOMIC DNA]</scope>
</reference>
<evidence type="ECO:0000259" key="1">
    <source>
        <dbReference type="PROSITE" id="PS51934"/>
    </source>
</evidence>
<dbReference type="InterPro" id="IPR007053">
    <property type="entry name" value="LRAT_dom"/>
</dbReference>
<accession>A0A565CLW7</accession>
<dbReference type="Gene3D" id="3.90.1720.10">
    <property type="entry name" value="endopeptidase domain like (from Nostoc punctiforme)"/>
    <property type="match status" value="1"/>
</dbReference>
<protein>
    <recommendedName>
        <fullName evidence="1">LRAT domain-containing protein</fullName>
    </recommendedName>
</protein>
<dbReference type="OrthoDB" id="421951at2759"/>
<comment type="caution">
    <text evidence="2">The sequence shown here is derived from an EMBL/GenBank/DDBJ whole genome shotgun (WGS) entry which is preliminary data.</text>
</comment>
<dbReference type="AlphaFoldDB" id="A0A565CLW7"/>
<gene>
    <name evidence="2" type="ORF">ANE_LOCUS25167</name>
</gene>
<dbReference type="EMBL" id="CABITT030000008">
    <property type="protein sequence ID" value="VVB14723.1"/>
    <property type="molecule type" value="Genomic_DNA"/>
</dbReference>
<dbReference type="Proteomes" id="UP000489600">
    <property type="component" value="Unassembled WGS sequence"/>
</dbReference>